<dbReference type="InterPro" id="IPR050266">
    <property type="entry name" value="AB_hydrolase_sf"/>
</dbReference>
<dbReference type="InterPro" id="IPR029058">
    <property type="entry name" value="AB_hydrolase_fold"/>
</dbReference>
<feature type="domain" description="AB hydrolase-1" evidence="1">
    <location>
        <begin position="21"/>
        <end position="254"/>
    </location>
</feature>
<dbReference type="AlphaFoldDB" id="A0A066RL08"/>
<dbReference type="InterPro" id="IPR000073">
    <property type="entry name" value="AB_hydrolase_1"/>
</dbReference>
<gene>
    <name evidence="2" type="ORF">EA58_13290</name>
</gene>
<organism evidence="2 3">
    <name type="scientific">Photobacterium galatheae</name>
    <dbReference type="NCBI Taxonomy" id="1654360"/>
    <lineage>
        <taxon>Bacteria</taxon>
        <taxon>Pseudomonadati</taxon>
        <taxon>Pseudomonadota</taxon>
        <taxon>Gammaproteobacteria</taxon>
        <taxon>Vibrionales</taxon>
        <taxon>Vibrionaceae</taxon>
        <taxon>Photobacterium</taxon>
    </lineage>
</organism>
<dbReference type="Proteomes" id="UP000027192">
    <property type="component" value="Unassembled WGS sequence"/>
</dbReference>
<dbReference type="EMBL" id="JMIB01000026">
    <property type="protein sequence ID" value="KDM91120.1"/>
    <property type="molecule type" value="Genomic_DNA"/>
</dbReference>
<protein>
    <recommendedName>
        <fullName evidence="1">AB hydrolase-1 domain-containing protein</fullName>
    </recommendedName>
</protein>
<comment type="caution">
    <text evidence="2">The sequence shown here is derived from an EMBL/GenBank/DDBJ whole genome shotgun (WGS) entry which is preliminary data.</text>
</comment>
<name>A0A066RL08_9GAMM</name>
<evidence type="ECO:0000259" key="1">
    <source>
        <dbReference type="Pfam" id="PF00561"/>
    </source>
</evidence>
<dbReference type="SUPFAM" id="SSF53474">
    <property type="entry name" value="alpha/beta-Hydrolases"/>
    <property type="match status" value="1"/>
</dbReference>
<keyword evidence="3" id="KW-1185">Reference proteome</keyword>
<proteinExistence type="predicted"/>
<dbReference type="PANTHER" id="PTHR43798:SF29">
    <property type="entry name" value="AB HYDROLASE-1 DOMAIN-CONTAINING PROTEIN"/>
    <property type="match status" value="1"/>
</dbReference>
<accession>A0A066RL08</accession>
<sequence>MFPANRQRFQGISYLDIGQGPVLVLGHAFLWDSGMWDHQVARLSQHFRCIVPDFWGHGASEPAPAASATLADYAQVMCELLDHLEIETVGLIGHSMGGSWAIEFAVQAPARVRALVLLDSFAGLEPEVVNLKYQAMLREAEDNQSFSPTCIDTFTPLQFGRNAGSSHPELIKVFRSRLAHWQGAQVTAITQAGQMWFGRRDSFEDAEKLALPCLLMVGAEDRIRSVLESHLMLDGITGSQLQVIADAGHLCPLEQPEIVTEGLLAFCQNVME</sequence>
<dbReference type="PANTHER" id="PTHR43798">
    <property type="entry name" value="MONOACYLGLYCEROL LIPASE"/>
    <property type="match status" value="1"/>
</dbReference>
<dbReference type="PRINTS" id="PR00111">
    <property type="entry name" value="ABHYDROLASE"/>
</dbReference>
<evidence type="ECO:0000313" key="2">
    <source>
        <dbReference type="EMBL" id="KDM91120.1"/>
    </source>
</evidence>
<reference evidence="2 3" key="1">
    <citation type="submission" date="2014-04" db="EMBL/GenBank/DDBJ databases">
        <title>Draft genome sequence of Photobacterium halotolerans S2753: a solonamide, ngercheumicin and holomycin producer.</title>
        <authorList>
            <person name="Machado H.R."/>
            <person name="Gram L."/>
        </authorList>
    </citation>
    <scope>NUCLEOTIDE SEQUENCE [LARGE SCALE GENOMIC DNA]</scope>
    <source>
        <strain evidence="2 3">S2753</strain>
    </source>
</reference>
<dbReference type="Gene3D" id="3.40.50.1820">
    <property type="entry name" value="alpha/beta hydrolase"/>
    <property type="match status" value="1"/>
</dbReference>
<dbReference type="Pfam" id="PF00561">
    <property type="entry name" value="Abhydrolase_1"/>
    <property type="match status" value="1"/>
</dbReference>
<dbReference type="STRING" id="1654360.EA58_13290"/>
<evidence type="ECO:0000313" key="3">
    <source>
        <dbReference type="Proteomes" id="UP000027192"/>
    </source>
</evidence>